<feature type="compositionally biased region" description="Basic and acidic residues" evidence="2">
    <location>
        <begin position="644"/>
        <end position="655"/>
    </location>
</feature>
<dbReference type="Gene3D" id="1.25.40.10">
    <property type="entry name" value="Tetratricopeptide repeat domain"/>
    <property type="match status" value="3"/>
</dbReference>
<dbReference type="EMBL" id="GL832957">
    <property type="protein sequence ID" value="EGD79089.1"/>
    <property type="molecule type" value="Genomic_DNA"/>
</dbReference>
<organism evidence="4">
    <name type="scientific">Salpingoeca rosetta (strain ATCC 50818 / BSB-021)</name>
    <dbReference type="NCBI Taxonomy" id="946362"/>
    <lineage>
        <taxon>Eukaryota</taxon>
        <taxon>Choanoflagellata</taxon>
        <taxon>Craspedida</taxon>
        <taxon>Salpingoecidae</taxon>
        <taxon>Salpingoeca</taxon>
    </lineage>
</organism>
<feature type="region of interest" description="Disordered" evidence="2">
    <location>
        <begin position="202"/>
        <end position="224"/>
    </location>
</feature>
<keyword evidence="4" id="KW-1185">Reference proteome</keyword>
<feature type="compositionally biased region" description="Polar residues" evidence="2">
    <location>
        <begin position="213"/>
        <end position="222"/>
    </location>
</feature>
<dbReference type="OrthoDB" id="185373at2759"/>
<dbReference type="PANTHER" id="PTHR46862:SF3">
    <property type="entry name" value="OS07G0661900 PROTEIN"/>
    <property type="match status" value="1"/>
</dbReference>
<dbReference type="InterPro" id="IPR011990">
    <property type="entry name" value="TPR-like_helical_dom_sf"/>
</dbReference>
<dbReference type="RefSeq" id="XP_004998045.1">
    <property type="nucleotide sequence ID" value="XM_004997988.1"/>
</dbReference>
<proteinExistence type="predicted"/>
<feature type="compositionally biased region" description="Basic and acidic residues" evidence="2">
    <location>
        <begin position="463"/>
        <end position="478"/>
    </location>
</feature>
<feature type="compositionally biased region" description="Gly residues" evidence="2">
    <location>
        <begin position="52"/>
        <end position="71"/>
    </location>
</feature>
<name>F2TZR5_SALR5</name>
<feature type="region of interest" description="Disordered" evidence="2">
    <location>
        <begin position="634"/>
        <end position="663"/>
    </location>
</feature>
<dbReference type="PANTHER" id="PTHR46862">
    <property type="entry name" value="OS07G0661900 PROTEIN"/>
    <property type="match status" value="1"/>
</dbReference>
<feature type="region of interest" description="Disordered" evidence="2">
    <location>
        <begin position="40"/>
        <end position="74"/>
    </location>
</feature>
<evidence type="ECO:0008006" key="5">
    <source>
        <dbReference type="Google" id="ProtNLM"/>
    </source>
</evidence>
<evidence type="ECO:0000313" key="4">
    <source>
        <dbReference type="Proteomes" id="UP000007799"/>
    </source>
</evidence>
<dbReference type="Pfam" id="PF01535">
    <property type="entry name" value="PPR"/>
    <property type="match status" value="2"/>
</dbReference>
<dbReference type="STRING" id="946362.F2TZR5"/>
<evidence type="ECO:0000256" key="2">
    <source>
        <dbReference type="SAM" id="MobiDB-lite"/>
    </source>
</evidence>
<dbReference type="KEGG" id="sre:PTSG_02056"/>
<protein>
    <recommendedName>
        <fullName evidence="5">Pentacotripeptide-repeat region of PRORP domain-containing protein</fullName>
    </recommendedName>
</protein>
<feature type="repeat" description="PPR" evidence="1">
    <location>
        <begin position="373"/>
        <end position="407"/>
    </location>
</feature>
<feature type="repeat" description="PPR" evidence="1">
    <location>
        <begin position="569"/>
        <end position="603"/>
    </location>
</feature>
<evidence type="ECO:0000256" key="1">
    <source>
        <dbReference type="PROSITE-ProRule" id="PRU00708"/>
    </source>
</evidence>
<dbReference type="OMA" id="RIRHEWH"/>
<dbReference type="Proteomes" id="UP000007799">
    <property type="component" value="Unassembled WGS sequence"/>
</dbReference>
<dbReference type="InParanoid" id="F2TZR5"/>
<dbReference type="AlphaFoldDB" id="F2TZR5"/>
<feature type="region of interest" description="Disordered" evidence="2">
    <location>
        <begin position="237"/>
        <end position="260"/>
    </location>
</feature>
<feature type="compositionally biased region" description="Low complexity" evidence="2">
    <location>
        <begin position="480"/>
        <end position="501"/>
    </location>
</feature>
<dbReference type="PROSITE" id="PS51375">
    <property type="entry name" value="PPR"/>
    <property type="match status" value="2"/>
</dbReference>
<sequence length="663" mass="71604">MMLRVFEGAAVVACLRGQQQQRQRLLQAVLRCGQRRRRRLGKIADSSNSGSNGSGGGGGERSGSLLSGGGHRGVHGHVRIRHEWHTAAAPRCAALFRAATAALTTARAVSTATTATTATAATTATTAIASPFTAAVQRAAPTATATATLTAVIQRAASPRVICVRTLTHAARSSQGEPAEDITEGARAPVNVKLAERLRALASAPARRKKHGNTTSSKQRAQSGPVRALSLLEQLHAKHQHQARSNQLPPNAKGSAHEAGAPTAEHWAIVLREMAEQREYQALCVHAFRNRMIKAHAVAPNTDCFEALVRAYALRGMDTECWAALQESRQANLIPTINMWNAVLTACLRSGNVLLAEDTFRQLLQEPSTPAATPQTYGLMLALYGRLGWPTEATGLFDTMLQAGIRPTLRDYEALLNAYAHSTIVVHDPSSPAAAIRRLRAIQHRRRRRHAADRGADASRGGDVGRKDTGRTSDDRKTPATTTSNSNSTSTNTSTSSSAASHFLRPRELPTTAESLAAIRAIAFHADRQGYPLDTNFYVSLVDAFRRCGAIGSAQRAFEDCVARHPQPTVKLWNALLHAFAERGAVDEVEATLAAMAASHVLPSSRTRFWHMMVYAWQGNVEAADAIFNAMVTQQQQEQEQEQEQQKEEAKEGKRSIGTTARA</sequence>
<reference evidence="3" key="1">
    <citation type="submission" date="2009-08" db="EMBL/GenBank/DDBJ databases">
        <title>Annotation of Salpingoeca rosetta.</title>
        <authorList>
            <consortium name="The Broad Institute Genome Sequencing Platform"/>
            <person name="Russ C."/>
            <person name="Cuomo C."/>
            <person name="Burger G."/>
            <person name="Gray M.W."/>
            <person name="Holland P.W.H."/>
            <person name="King N."/>
            <person name="Lang F.B.F."/>
            <person name="Roger A.J."/>
            <person name="Ruiz-Trillo I."/>
            <person name="Young S.K."/>
            <person name="Zeng Q."/>
            <person name="Gargeya S."/>
            <person name="Alvarado L."/>
            <person name="Berlin A."/>
            <person name="Chapman S.B."/>
            <person name="Chen Z."/>
            <person name="Freedman E."/>
            <person name="Gellesch M."/>
            <person name="Goldberg J."/>
            <person name="Griggs A."/>
            <person name="Gujja S."/>
            <person name="Heilman E."/>
            <person name="Heiman D."/>
            <person name="Howarth C."/>
            <person name="Mehta T."/>
            <person name="Neiman D."/>
            <person name="Pearson M."/>
            <person name="Roberts A."/>
            <person name="Saif S."/>
            <person name="Shea T."/>
            <person name="Shenoy N."/>
            <person name="Sisk P."/>
            <person name="Stolte C."/>
            <person name="Sykes S."/>
            <person name="White J."/>
            <person name="Yandava C."/>
            <person name="Haas B."/>
            <person name="Nusbaum C."/>
            <person name="Birren B."/>
        </authorList>
    </citation>
    <scope>NUCLEOTIDE SEQUENCE [LARGE SCALE GENOMIC DNA]</scope>
    <source>
        <strain evidence="3">ATCC 50818</strain>
    </source>
</reference>
<dbReference type="NCBIfam" id="TIGR00756">
    <property type="entry name" value="PPR"/>
    <property type="match status" value="1"/>
</dbReference>
<evidence type="ECO:0000313" key="3">
    <source>
        <dbReference type="EMBL" id="EGD79089.1"/>
    </source>
</evidence>
<dbReference type="InterPro" id="IPR002885">
    <property type="entry name" value="PPR_rpt"/>
</dbReference>
<accession>F2TZR5</accession>
<gene>
    <name evidence="3" type="ORF">PTSG_02056</name>
</gene>
<dbReference type="GeneID" id="16078640"/>
<feature type="region of interest" description="Disordered" evidence="2">
    <location>
        <begin position="443"/>
        <end position="506"/>
    </location>
</feature>